<organism evidence="1 2">
    <name type="scientific">Pleurodeles waltl</name>
    <name type="common">Iberian ribbed newt</name>
    <dbReference type="NCBI Taxonomy" id="8319"/>
    <lineage>
        <taxon>Eukaryota</taxon>
        <taxon>Metazoa</taxon>
        <taxon>Chordata</taxon>
        <taxon>Craniata</taxon>
        <taxon>Vertebrata</taxon>
        <taxon>Euteleostomi</taxon>
        <taxon>Amphibia</taxon>
        <taxon>Batrachia</taxon>
        <taxon>Caudata</taxon>
        <taxon>Salamandroidea</taxon>
        <taxon>Salamandridae</taxon>
        <taxon>Pleurodelinae</taxon>
        <taxon>Pleurodeles</taxon>
    </lineage>
</organism>
<dbReference type="EMBL" id="JANPWB010000007">
    <property type="protein sequence ID" value="KAJ1169126.1"/>
    <property type="molecule type" value="Genomic_DNA"/>
</dbReference>
<dbReference type="Gene3D" id="2.40.70.10">
    <property type="entry name" value="Acid Proteases"/>
    <property type="match status" value="1"/>
</dbReference>
<evidence type="ECO:0000313" key="1">
    <source>
        <dbReference type="EMBL" id="KAJ1169126.1"/>
    </source>
</evidence>
<reference evidence="1" key="1">
    <citation type="journal article" date="2022" name="bioRxiv">
        <title>Sequencing and chromosome-scale assembly of the giantPleurodeles waltlgenome.</title>
        <authorList>
            <person name="Brown T."/>
            <person name="Elewa A."/>
            <person name="Iarovenko S."/>
            <person name="Subramanian E."/>
            <person name="Araus A.J."/>
            <person name="Petzold A."/>
            <person name="Susuki M."/>
            <person name="Suzuki K.-i.T."/>
            <person name="Hayashi T."/>
            <person name="Toyoda A."/>
            <person name="Oliveira C."/>
            <person name="Osipova E."/>
            <person name="Leigh N.D."/>
            <person name="Simon A."/>
            <person name="Yun M.H."/>
        </authorList>
    </citation>
    <scope>NUCLEOTIDE SEQUENCE</scope>
    <source>
        <strain evidence="1">20211129_DDA</strain>
        <tissue evidence="1">Liver</tissue>
    </source>
</reference>
<keyword evidence="2" id="KW-1185">Reference proteome</keyword>
<proteinExistence type="predicted"/>
<dbReference type="GO" id="GO:0004190">
    <property type="term" value="F:aspartic-type endopeptidase activity"/>
    <property type="evidence" value="ECO:0007669"/>
    <property type="project" value="InterPro"/>
</dbReference>
<accession>A0AAV7SYF6</accession>
<dbReference type="Proteomes" id="UP001066276">
    <property type="component" value="Chromosome 4_1"/>
</dbReference>
<dbReference type="AlphaFoldDB" id="A0AAV7SYF6"/>
<comment type="caution">
    <text evidence="1">The sequence shown here is derived from an EMBL/GenBank/DDBJ whole genome shotgun (WGS) entry which is preliminary data.</text>
</comment>
<gene>
    <name evidence="1" type="ORF">NDU88_001032</name>
</gene>
<sequence>MCGGSYPHQGQCPAQGKQYANCSTLNHFAKVCRSASFQKSNQPKTVQTAQIHTSDEGDGDMDDDGLEGTIHVIHAMEPGGGPRRLIPKCNILVGGKPVVALIDTGASINLMALQVMKTLLLKPTLRSITTKVFAFGSSIPLPLAGVFNADFMHEAQTVNTNIYFTKAWSGMLLSCRTAEHLGLVSFAFSVHQDSIEGLIAEYSELFNGICHERHLTPTIDGIVAKVSG</sequence>
<dbReference type="InterPro" id="IPR021109">
    <property type="entry name" value="Peptidase_aspartic_dom_sf"/>
</dbReference>
<evidence type="ECO:0000313" key="2">
    <source>
        <dbReference type="Proteomes" id="UP001066276"/>
    </source>
</evidence>
<name>A0AAV7SYF6_PLEWA</name>
<dbReference type="SUPFAM" id="SSF50630">
    <property type="entry name" value="Acid proteases"/>
    <property type="match status" value="1"/>
</dbReference>
<dbReference type="InterPro" id="IPR001969">
    <property type="entry name" value="Aspartic_peptidase_AS"/>
</dbReference>
<dbReference type="PROSITE" id="PS00141">
    <property type="entry name" value="ASP_PROTEASE"/>
    <property type="match status" value="1"/>
</dbReference>
<protein>
    <submittedName>
        <fullName evidence="1">Uncharacterized protein</fullName>
    </submittedName>
</protein>
<dbReference type="CDD" id="cd00303">
    <property type="entry name" value="retropepsin_like"/>
    <property type="match status" value="1"/>
</dbReference>
<dbReference type="GO" id="GO:0006508">
    <property type="term" value="P:proteolysis"/>
    <property type="evidence" value="ECO:0007669"/>
    <property type="project" value="InterPro"/>
</dbReference>